<evidence type="ECO:0000256" key="13">
    <source>
        <dbReference type="ARBA" id="ARBA00023268"/>
    </source>
</evidence>
<dbReference type="FunFam" id="3.20.20.80:FF:000070">
    <property type="entry name" value="GDB1p Glycogen debranching enzyme"/>
    <property type="match status" value="1"/>
</dbReference>
<dbReference type="FunFam" id="3.20.20.80:FF:000206">
    <property type="entry name" value="Amylo-alpha-1, 6-glucosidase, 4-alpha-glucanotransferase b"/>
    <property type="match status" value="1"/>
</dbReference>
<dbReference type="EC" id="3.2.1.33" evidence="6"/>
<dbReference type="InterPro" id="IPR012341">
    <property type="entry name" value="6hp_glycosidase-like_sf"/>
</dbReference>
<dbReference type="Pfam" id="PF14702">
    <property type="entry name" value="hGDE_central"/>
    <property type="match status" value="1"/>
</dbReference>
<evidence type="ECO:0000256" key="15">
    <source>
        <dbReference type="ARBA" id="ARBA00025780"/>
    </source>
</evidence>
<keyword evidence="14" id="KW-0326">Glycosidase</keyword>
<dbReference type="InterPro" id="IPR006421">
    <property type="entry name" value="Glycogen_debranch_met"/>
</dbReference>
<comment type="catalytic activity">
    <reaction evidence="2">
        <text>Hydrolysis of (1-&gt;6)-alpha-D-glucosidic branch linkages in glycogen phosphorylase limit dextrin.</text>
        <dbReference type="EC" id="3.2.1.33"/>
    </reaction>
</comment>
<feature type="domain" description="Glycogen debranching enzyme C-terminal" evidence="17">
    <location>
        <begin position="1078"/>
        <end position="1534"/>
    </location>
</feature>
<keyword evidence="10" id="KW-0808">Transferase</keyword>
<dbReference type="Gene3D" id="3.20.20.80">
    <property type="entry name" value="Glycosidases"/>
    <property type="match status" value="2"/>
</dbReference>
<dbReference type="FunFam" id="1.50.10.10:FF:000039">
    <property type="entry name" value="Glycogen debranching enzyme Gdb1, putative"/>
    <property type="match status" value="1"/>
</dbReference>
<evidence type="ECO:0000256" key="9">
    <source>
        <dbReference type="ARBA" id="ARBA00022676"/>
    </source>
</evidence>
<dbReference type="InterPro" id="IPR017853">
    <property type="entry name" value="GH"/>
</dbReference>
<dbReference type="GeneID" id="20246573"/>
<keyword evidence="13" id="KW-0511">Multifunctional enzyme</keyword>
<comment type="similarity">
    <text evidence="15">Belongs to the glycogen debranching enzyme family.</text>
</comment>
<dbReference type="GO" id="GO:0005980">
    <property type="term" value="P:glycogen catabolic process"/>
    <property type="evidence" value="ECO:0007669"/>
    <property type="project" value="InterPro"/>
</dbReference>
<evidence type="ECO:0000256" key="5">
    <source>
        <dbReference type="ARBA" id="ARBA00012560"/>
    </source>
</evidence>
<dbReference type="GO" id="GO:0005737">
    <property type="term" value="C:cytoplasm"/>
    <property type="evidence" value="ECO:0007669"/>
    <property type="project" value="UniProtKB-SubCell"/>
</dbReference>
<dbReference type="SUPFAM" id="SSF48208">
    <property type="entry name" value="Six-hairpin glycosidases"/>
    <property type="match status" value="1"/>
</dbReference>
<dbReference type="Pfam" id="PF06202">
    <property type="entry name" value="GDE_C"/>
    <property type="match status" value="1"/>
</dbReference>
<dbReference type="GO" id="GO:0004135">
    <property type="term" value="F:amylo-alpha-1,6-glucosidase activity"/>
    <property type="evidence" value="ECO:0007669"/>
    <property type="project" value="UniProtKB-EC"/>
</dbReference>
<dbReference type="SUPFAM" id="SSF51445">
    <property type="entry name" value="(Trans)glycosidases"/>
    <property type="match status" value="1"/>
</dbReference>
<dbReference type="NCBIfam" id="TIGR01531">
    <property type="entry name" value="glyc_debranch"/>
    <property type="match status" value="1"/>
</dbReference>
<evidence type="ECO:0000259" key="19">
    <source>
        <dbReference type="Pfam" id="PF14701"/>
    </source>
</evidence>
<feature type="domain" description="Glycogen debranching enzyme central" evidence="20">
    <location>
        <begin position="699"/>
        <end position="974"/>
    </location>
</feature>
<evidence type="ECO:0000256" key="4">
    <source>
        <dbReference type="ARBA" id="ARBA00004496"/>
    </source>
</evidence>
<dbReference type="InterPro" id="IPR008928">
    <property type="entry name" value="6-hairpin_glycosidase_sf"/>
</dbReference>
<evidence type="ECO:0000259" key="17">
    <source>
        <dbReference type="Pfam" id="PF06202"/>
    </source>
</evidence>
<evidence type="ECO:0000256" key="10">
    <source>
        <dbReference type="ARBA" id="ARBA00022679"/>
    </source>
</evidence>
<organism evidence="21 22">
    <name type="scientific">Lottia gigantea</name>
    <name type="common">Giant owl limpet</name>
    <dbReference type="NCBI Taxonomy" id="225164"/>
    <lineage>
        <taxon>Eukaryota</taxon>
        <taxon>Metazoa</taxon>
        <taxon>Spiralia</taxon>
        <taxon>Lophotrochozoa</taxon>
        <taxon>Mollusca</taxon>
        <taxon>Gastropoda</taxon>
        <taxon>Patellogastropoda</taxon>
        <taxon>Lottioidea</taxon>
        <taxon>Lottiidae</taxon>
        <taxon>Lottia</taxon>
    </lineage>
</organism>
<dbReference type="Gene3D" id="1.50.10.10">
    <property type="match status" value="1"/>
</dbReference>
<keyword evidence="11" id="KW-0378">Hydrolase</keyword>
<dbReference type="CDD" id="cd11327">
    <property type="entry name" value="AmyAc_Glg_debranch_2"/>
    <property type="match status" value="1"/>
</dbReference>
<evidence type="ECO:0000256" key="2">
    <source>
        <dbReference type="ARBA" id="ARBA00000927"/>
    </source>
</evidence>
<dbReference type="OMA" id="YEEGHVH"/>
<dbReference type="HOGENOM" id="CLU_001517_2_0_1"/>
<keyword evidence="22" id="KW-1185">Reference proteome</keyword>
<dbReference type="GO" id="GO:0004134">
    <property type="term" value="F:4-alpha-glucanotransferase activity"/>
    <property type="evidence" value="ECO:0007669"/>
    <property type="project" value="UniProtKB-EC"/>
</dbReference>
<dbReference type="Pfam" id="PF14699">
    <property type="entry name" value="hGDE_N"/>
    <property type="match status" value="1"/>
</dbReference>
<comment type="catalytic activity">
    <reaction evidence="1">
        <text>Transfers a segment of a (1-&gt;4)-alpha-D-glucan to a new position in an acceptor, which may be glucose or a (1-&gt;4)-alpha-D-glucan.</text>
        <dbReference type="EC" id="2.4.1.25"/>
    </reaction>
</comment>
<dbReference type="Proteomes" id="UP000030746">
    <property type="component" value="Unassembled WGS sequence"/>
</dbReference>
<evidence type="ECO:0000259" key="18">
    <source>
        <dbReference type="Pfam" id="PF14699"/>
    </source>
</evidence>
<evidence type="ECO:0000256" key="3">
    <source>
        <dbReference type="ARBA" id="ARBA00003530"/>
    </source>
</evidence>
<keyword evidence="12" id="KW-0320">Glycogen biosynthesis</keyword>
<dbReference type="EMBL" id="KB201802">
    <property type="protein sequence ID" value="ESO94506.1"/>
    <property type="molecule type" value="Genomic_DNA"/>
</dbReference>
<dbReference type="PANTHER" id="PTHR10569:SF2">
    <property type="entry name" value="GLYCOGEN DEBRANCHING ENZYME"/>
    <property type="match status" value="1"/>
</dbReference>
<evidence type="ECO:0000256" key="6">
    <source>
        <dbReference type="ARBA" id="ARBA00012778"/>
    </source>
</evidence>
<dbReference type="RefSeq" id="XP_009054790.1">
    <property type="nucleotide sequence ID" value="XM_009056542.1"/>
</dbReference>
<evidence type="ECO:0000256" key="8">
    <source>
        <dbReference type="ARBA" id="ARBA00022490"/>
    </source>
</evidence>
<evidence type="ECO:0000259" key="20">
    <source>
        <dbReference type="Pfam" id="PF14702"/>
    </source>
</evidence>
<evidence type="ECO:0000256" key="1">
    <source>
        <dbReference type="ARBA" id="ARBA00000439"/>
    </source>
</evidence>
<accession>V4ALP1</accession>
<feature type="domain" description="Eukaryotic glycogen debranching enzyme N-terminal" evidence="18">
    <location>
        <begin position="31"/>
        <end position="117"/>
    </location>
</feature>
<dbReference type="InterPro" id="IPR029436">
    <property type="entry name" value="AGL_euk_N"/>
</dbReference>
<evidence type="ECO:0000313" key="21">
    <source>
        <dbReference type="EMBL" id="ESO94506.1"/>
    </source>
</evidence>
<protein>
    <recommendedName>
        <fullName evidence="7">Glycogen debranching enzyme</fullName>
        <ecNumber evidence="5">2.4.1.25</ecNumber>
        <ecNumber evidence="6">3.2.1.33</ecNumber>
    </recommendedName>
    <alternativeName>
        <fullName evidence="16">Glycogen debrancher</fullName>
    </alternativeName>
</protein>
<proteinExistence type="inferred from homology"/>
<dbReference type="InterPro" id="IPR032792">
    <property type="entry name" value="AGL_glucanoTrfase"/>
</dbReference>
<evidence type="ECO:0000256" key="14">
    <source>
        <dbReference type="ARBA" id="ARBA00023295"/>
    </source>
</evidence>
<comment type="function">
    <text evidence="3">Multifunctional enzyme acting as 1,4-alpha-D-glucan:1,4-alpha-D-glucan 4-alpha-D-glycosyltransferase and amylo-1,6-glucosidase in glycogen degradation.</text>
</comment>
<reference evidence="21 22" key="1">
    <citation type="journal article" date="2013" name="Nature">
        <title>Insights into bilaterian evolution from three spiralian genomes.</title>
        <authorList>
            <person name="Simakov O."/>
            <person name="Marletaz F."/>
            <person name="Cho S.J."/>
            <person name="Edsinger-Gonzales E."/>
            <person name="Havlak P."/>
            <person name="Hellsten U."/>
            <person name="Kuo D.H."/>
            <person name="Larsson T."/>
            <person name="Lv J."/>
            <person name="Arendt D."/>
            <person name="Savage R."/>
            <person name="Osoegawa K."/>
            <person name="de Jong P."/>
            <person name="Grimwood J."/>
            <person name="Chapman J.A."/>
            <person name="Shapiro H."/>
            <person name="Aerts A."/>
            <person name="Otillar R.P."/>
            <person name="Terry A.Y."/>
            <person name="Boore J.L."/>
            <person name="Grigoriev I.V."/>
            <person name="Lindberg D.R."/>
            <person name="Seaver E.C."/>
            <person name="Weisblat D.A."/>
            <person name="Putnam N.H."/>
            <person name="Rokhsar D.S."/>
        </authorList>
    </citation>
    <scope>NUCLEOTIDE SEQUENCE [LARGE SCALE GENOMIC DNA]</scope>
</reference>
<name>V4ALP1_LOTGI</name>
<dbReference type="InterPro" id="IPR010401">
    <property type="entry name" value="AGL/Gdb1"/>
</dbReference>
<dbReference type="CTD" id="20246573"/>
<gene>
    <name evidence="21" type="ORF">LOTGIDRAFT_215487</name>
</gene>
<evidence type="ECO:0000256" key="16">
    <source>
        <dbReference type="ARBA" id="ARBA00031477"/>
    </source>
</evidence>
<evidence type="ECO:0000313" key="22">
    <source>
        <dbReference type="Proteomes" id="UP000030746"/>
    </source>
</evidence>
<evidence type="ECO:0000256" key="11">
    <source>
        <dbReference type="ARBA" id="ARBA00022801"/>
    </source>
</evidence>
<comment type="subcellular location">
    <subcellularLocation>
        <location evidence="4">Cytoplasm</location>
    </subcellularLocation>
</comment>
<dbReference type="Pfam" id="PF14701">
    <property type="entry name" value="hDGE_amylase"/>
    <property type="match status" value="1"/>
</dbReference>
<dbReference type="PANTHER" id="PTHR10569">
    <property type="entry name" value="GLYCOGEN DEBRANCHING ENZYME"/>
    <property type="match status" value="1"/>
</dbReference>
<dbReference type="STRING" id="225164.V4ALP1"/>
<dbReference type="EC" id="2.4.1.25" evidence="5"/>
<dbReference type="InterPro" id="IPR032788">
    <property type="entry name" value="AGL_central"/>
</dbReference>
<dbReference type="KEGG" id="lgi:LOTGIDRAFT_215487"/>
<keyword evidence="8" id="KW-0963">Cytoplasm</keyword>
<feature type="domain" description="Glycogen debranching enzyme glucanotransferase" evidence="19">
    <location>
        <begin position="123"/>
        <end position="554"/>
    </location>
</feature>
<dbReference type="InterPro" id="IPR032790">
    <property type="entry name" value="GDE_C"/>
</dbReference>
<keyword evidence="9" id="KW-0328">Glycosyltransferase</keyword>
<sequence>MSKINQVRVLTLNADENTESTLYRLEKGWTLRFVLGASLHAKTVRLFCNHTHDKSVVYERLEFYELAWRNPSGMKNDKIDVFAEVHIISAGSFNYFFTIDGSANGQGYFLVDPTLSFGDDKEDITLDCIQSQTVITKLLGPINEWKDRLLVAKESGYNLIHFTPIQELGISNSAYSIRNQLRLNPLYYEKNKENTFQDVEDIVKMMKKDWQVLSLTDLVYNHTAKDSAWIQKHPDSVYNLDNSPHLIPAYLVDRIFHHFSLQVAEGKWKDQGIPSVVDSEGQLQIMKEVLLSEVFPHFKLHEFYTVSEENILKSFRSKIEENVNVTTNDTEVNIKQDKLYRRLGSTVDMNTVLYFYNTDRPGVANGTDRINQCCITLREKIQQLNQNKINEVNEHIRVAVDNFLANVRWRFLAGDGPKVGQVTEEEPLMWGYFVIPESHEGSVTKEESMIEGEGKKYIFAVNGWVMNDNPLRNFAEEGSLIYLRRELVAWGDSVKLRYGQCPEDSPYLWKHMRRYTEETVQIFHGVRLDNCHSTPIHVAEYMLDAARKIRPDLYVIAELFTGSEALDNLFMNRLGINSLIREALSAWNAHEEGRLVHRYGGVPIGSFVQPRVKPLTPTVAHALFYDQTHDNPSPVEKRSAYDLWPTTALVAMACCATGSNRGYDQLVPHHVHVVTEERHYMSWSDSEKPSNAYINKTCGITEGKRVLNKLHFEMGLSGFSQVYVDQLTDDTVSVTRHNPQTHESIILVCRTSFSHPSNPNCAGQHIKSIHIQGVIKEIILEGSMGVSHHYEYKQDKDYVNGLPDYFLTLRQNIKTEESQICNVHKNPDGTVNISWKNLTPGSVIAFRSCLPPKAKEAILQIRRGLGQFGYLMRSYSGSTMFDDTWDKSNFRVIVSNLDLASLNRVLYRVEAEERDDGYGIGAYSLAGYGSMVYCGLRGIISVLADIRPNNDLGHSLCDNLRQGNWLPDYVANRLKLNTHTHDVSTLGMWFEGIFSYLKEAPRYLIPCYFDALVTGAYVVMREMIIQQMSDFVRDGSTFVQALSMGSVQFCGFVKSSKLPTLSPNLAPPKVRTEIDITSKDEFEASLSLAAGFPHFASGYMRNWGRDTFIAIRGLILLTGRHEEARSLILAYAGTLRHGLIPNLLNEGTGARYNCRDAVWWWLQSIQDYCKHVSNGVNILKDNVSRMYPTDDSEPLKPGEVDQKLSDVIQESLEKHAGGNKYRERNAGSQIDCQMTDKGFDVEYGVDWNTGFVYGGNEYNCGTWMDKMGSSSKAGNKGKPATPRDGSAVEIIGLSMSTVRWLESYNCKNLYPHDGVTAVIKGKEVKITYHEWAEKIKSNFEKYFWVNDTPDPDNEPKPELINRRGIYKDSYLATQFWADYQLRPNFPVAMVVAPELFTPSRAWIALNTVQEVLLGPLGMKTLDPSDWAYKGDYDNANDSDCGRVAGGFNYHQGPEWLWPTGYFLRAKLYFAAKLNKEQDGILKETIGFIESRLANHYLELMRSPWQSLPELTNSNGSYCRDSCRGQAWSIGCLLEVLYDLEKIENHQHLLSTSNSIPDINGNPS</sequence>
<dbReference type="GO" id="GO:0005978">
    <property type="term" value="P:glycogen biosynthetic process"/>
    <property type="evidence" value="ECO:0007669"/>
    <property type="project" value="UniProtKB-KW"/>
</dbReference>
<evidence type="ECO:0000256" key="7">
    <source>
        <dbReference type="ARBA" id="ARBA00020723"/>
    </source>
</evidence>
<evidence type="ECO:0000256" key="12">
    <source>
        <dbReference type="ARBA" id="ARBA00023056"/>
    </source>
</evidence>
<dbReference type="OrthoDB" id="10248904at2759"/>